<dbReference type="SUPFAM" id="SSF50978">
    <property type="entry name" value="WD40 repeat-like"/>
    <property type="match status" value="1"/>
</dbReference>
<dbReference type="AlphaFoldDB" id="A0A9N9NPE7"/>
<proteinExistence type="predicted"/>
<comment type="caution">
    <text evidence="1">The sequence shown here is derived from an EMBL/GenBank/DDBJ whole genome shotgun (WGS) entry which is preliminary data.</text>
</comment>
<feature type="non-terminal residue" evidence="1">
    <location>
        <position position="162"/>
    </location>
</feature>
<dbReference type="Pfam" id="PF00400">
    <property type="entry name" value="WD40"/>
    <property type="match status" value="2"/>
</dbReference>
<dbReference type="InterPro" id="IPR051959">
    <property type="entry name" value="PAK1-Kinase_Regulator"/>
</dbReference>
<gene>
    <name evidence="1" type="ORF">AMORRO_LOCUS15207</name>
</gene>
<dbReference type="EMBL" id="CAJVPV010034327">
    <property type="protein sequence ID" value="CAG8748711.1"/>
    <property type="molecule type" value="Genomic_DNA"/>
</dbReference>
<sequence>GEVVLWNPSGEQYAILTTHEIELYDTSTAQVSQRFQPGNSRYLCMQYHTHENMGDLLITGCEDKTVRIYDVKRGDCIAKLSGHKNRVKGLSVIRSLPPNRSNPVALLASISSDGAINIWILDEILATKGQTESVITEPLISYDTKSRLICVTCYEDLGQKLR</sequence>
<dbReference type="InterPro" id="IPR036322">
    <property type="entry name" value="WD40_repeat_dom_sf"/>
</dbReference>
<reference evidence="1" key="1">
    <citation type="submission" date="2021-06" db="EMBL/GenBank/DDBJ databases">
        <authorList>
            <person name="Kallberg Y."/>
            <person name="Tangrot J."/>
            <person name="Rosling A."/>
        </authorList>
    </citation>
    <scope>NUCLEOTIDE SEQUENCE</scope>
    <source>
        <strain evidence="1">CL551</strain>
    </source>
</reference>
<protein>
    <submittedName>
        <fullName evidence="1">1557_t:CDS:1</fullName>
    </submittedName>
</protein>
<dbReference type="OrthoDB" id="308449at2759"/>
<dbReference type="InterPro" id="IPR015943">
    <property type="entry name" value="WD40/YVTN_repeat-like_dom_sf"/>
</dbReference>
<dbReference type="Gene3D" id="2.130.10.10">
    <property type="entry name" value="YVTN repeat-like/Quinoprotein amine dehydrogenase"/>
    <property type="match status" value="1"/>
</dbReference>
<organism evidence="1 2">
    <name type="scientific">Acaulospora morrowiae</name>
    <dbReference type="NCBI Taxonomy" id="94023"/>
    <lineage>
        <taxon>Eukaryota</taxon>
        <taxon>Fungi</taxon>
        <taxon>Fungi incertae sedis</taxon>
        <taxon>Mucoromycota</taxon>
        <taxon>Glomeromycotina</taxon>
        <taxon>Glomeromycetes</taxon>
        <taxon>Diversisporales</taxon>
        <taxon>Acaulosporaceae</taxon>
        <taxon>Acaulospora</taxon>
    </lineage>
</organism>
<accession>A0A9N9NPE7</accession>
<dbReference type="InterPro" id="IPR001680">
    <property type="entry name" value="WD40_rpt"/>
</dbReference>
<name>A0A9N9NPE7_9GLOM</name>
<dbReference type="PANTHER" id="PTHR44675">
    <property type="entry name" value="PAK1 INTERACTING PROTEIN 1"/>
    <property type="match status" value="1"/>
</dbReference>
<dbReference type="SMART" id="SM00320">
    <property type="entry name" value="WD40"/>
    <property type="match status" value="2"/>
</dbReference>
<dbReference type="PANTHER" id="PTHR44675:SF1">
    <property type="entry name" value="P21-ACTIVATED PROTEIN KINASE-INTERACTING PROTEIN 1"/>
    <property type="match status" value="1"/>
</dbReference>
<evidence type="ECO:0000313" key="2">
    <source>
        <dbReference type="Proteomes" id="UP000789342"/>
    </source>
</evidence>
<keyword evidence="2" id="KW-1185">Reference proteome</keyword>
<dbReference type="Proteomes" id="UP000789342">
    <property type="component" value="Unassembled WGS sequence"/>
</dbReference>
<evidence type="ECO:0000313" key="1">
    <source>
        <dbReference type="EMBL" id="CAG8748711.1"/>
    </source>
</evidence>